<reference evidence="2" key="1">
    <citation type="journal article" date="2019" name="Int. J. Syst. Evol. Microbiol.">
        <title>The Global Catalogue of Microorganisms (GCM) 10K type strain sequencing project: providing services to taxonomists for standard genome sequencing and annotation.</title>
        <authorList>
            <consortium name="The Broad Institute Genomics Platform"/>
            <consortium name="The Broad Institute Genome Sequencing Center for Infectious Disease"/>
            <person name="Wu L."/>
            <person name="Ma J."/>
        </authorList>
    </citation>
    <scope>NUCLEOTIDE SEQUENCE [LARGE SCALE GENOMIC DNA]</scope>
    <source>
        <strain evidence="2">JCM 18304</strain>
    </source>
</reference>
<dbReference type="RefSeq" id="WP_345635512.1">
    <property type="nucleotide sequence ID" value="NZ_BAABJQ010000023.1"/>
</dbReference>
<dbReference type="InterPro" id="IPR025443">
    <property type="entry name" value="DUF4307"/>
</dbReference>
<evidence type="ECO:0008006" key="3">
    <source>
        <dbReference type="Google" id="ProtNLM"/>
    </source>
</evidence>
<dbReference type="Pfam" id="PF14155">
    <property type="entry name" value="DUF4307"/>
    <property type="match status" value="1"/>
</dbReference>
<gene>
    <name evidence="1" type="ORF">GCM10023322_61430</name>
</gene>
<evidence type="ECO:0000313" key="2">
    <source>
        <dbReference type="Proteomes" id="UP001501570"/>
    </source>
</evidence>
<name>A0ABP9SHV8_9ACTN</name>
<proteinExistence type="predicted"/>
<comment type="caution">
    <text evidence="1">The sequence shown here is derived from an EMBL/GenBank/DDBJ whole genome shotgun (WGS) entry which is preliminary data.</text>
</comment>
<accession>A0ABP9SHV8</accession>
<dbReference type="EMBL" id="BAABJQ010000023">
    <property type="protein sequence ID" value="GAA5195208.1"/>
    <property type="molecule type" value="Genomic_DNA"/>
</dbReference>
<dbReference type="Proteomes" id="UP001501570">
    <property type="component" value="Unassembled WGS sequence"/>
</dbReference>
<sequence length="108" mass="11583">MYVLLVPVLAAFMWIALKLYGQYSDSNNYEPVVDSFSVISAQQVNLRLQVSKADTDPAVCRVQATDQQSNEVGYAQISVPAGGDVQVDYSLKTSARAFSVSVLGCSAG</sequence>
<organism evidence="1 2">
    <name type="scientific">Rugosimonospora acidiphila</name>
    <dbReference type="NCBI Taxonomy" id="556531"/>
    <lineage>
        <taxon>Bacteria</taxon>
        <taxon>Bacillati</taxon>
        <taxon>Actinomycetota</taxon>
        <taxon>Actinomycetes</taxon>
        <taxon>Micromonosporales</taxon>
        <taxon>Micromonosporaceae</taxon>
        <taxon>Rugosimonospora</taxon>
    </lineage>
</organism>
<keyword evidence="2" id="KW-1185">Reference proteome</keyword>
<evidence type="ECO:0000313" key="1">
    <source>
        <dbReference type="EMBL" id="GAA5195208.1"/>
    </source>
</evidence>
<protein>
    <recommendedName>
        <fullName evidence="3">DUF4307 domain-containing protein</fullName>
    </recommendedName>
</protein>